<dbReference type="PANTHER" id="PTHR43605">
    <property type="entry name" value="ACYL-COENZYME A SYNTHETASE"/>
    <property type="match status" value="1"/>
</dbReference>
<evidence type="ECO:0000313" key="8">
    <source>
        <dbReference type="Proteomes" id="UP000006919"/>
    </source>
</evidence>
<reference evidence="7 8" key="1">
    <citation type="journal article" date="2011" name="J. Bacteriol.">
        <title>Complete genome of the cellulolytic ruminal bacterium Ruminococcus albus 7.</title>
        <authorList>
            <person name="Suen G."/>
            <person name="Stevenson D.M."/>
            <person name="Bruce D.C."/>
            <person name="Chertkov O."/>
            <person name="Copeland A."/>
            <person name="Cheng J.F."/>
            <person name="Detter C."/>
            <person name="Detter J.C."/>
            <person name="Goodwin L.A."/>
            <person name="Han C.S."/>
            <person name="Hauser L.J."/>
            <person name="Ivanova N.N."/>
            <person name="Kyrpides N.C."/>
            <person name="Land M.L."/>
            <person name="Lapidus A."/>
            <person name="Lucas S."/>
            <person name="Ovchinnikova G."/>
            <person name="Pitluck S."/>
            <person name="Tapia R."/>
            <person name="Woyke T."/>
            <person name="Boyum J."/>
            <person name="Mead D."/>
            <person name="Weimer P.J."/>
        </authorList>
    </citation>
    <scope>NUCLEOTIDE SEQUENCE [LARGE SCALE GENOMIC DNA]</scope>
    <source>
        <strain evidence="8">ATCC 27210 / DSM 20455 / JCM 14654 / NCDO 2250 / 7</strain>
    </source>
</reference>
<dbReference type="SUPFAM" id="SSF56801">
    <property type="entry name" value="Acetyl-CoA synthetase-like"/>
    <property type="match status" value="1"/>
</dbReference>
<dbReference type="OrthoDB" id="9778383at2"/>
<dbReference type="Proteomes" id="UP000006919">
    <property type="component" value="Chromosome"/>
</dbReference>
<dbReference type="GO" id="GO:0004321">
    <property type="term" value="F:fatty-acyl-CoA synthase activity"/>
    <property type="evidence" value="ECO:0007669"/>
    <property type="project" value="TreeGrafter"/>
</dbReference>
<evidence type="ECO:0000256" key="3">
    <source>
        <dbReference type="ARBA" id="ARBA00022741"/>
    </source>
</evidence>
<dbReference type="EMBL" id="CP002403">
    <property type="protein sequence ID" value="ADU21796.1"/>
    <property type="molecule type" value="Genomic_DNA"/>
</dbReference>
<feature type="domain" description="AMP-dependent synthetase/ligase" evidence="5">
    <location>
        <begin position="43"/>
        <end position="411"/>
    </location>
</feature>
<dbReference type="InterPro" id="IPR045851">
    <property type="entry name" value="AMP-bd_C_sf"/>
</dbReference>
<sequence>MSGMNDFYKQFVDEEVDENGTLKKFELKLKDDFNFGYDVIDELARLYPEKKMLHWINDHGGEREFTYAEMSRLSNQCANMMLAHGVKKGDMLLAVLKRHYEFWILAYGLIKIGCILIPATSQLMPKDYVYRFKAANVKYVCATYFDEVADRIDTACKKYTGIKEKFICRGKKEGWTDFMEELSKYPDTLEKQDINKNDYMLAYFSSGTTGQPKMAIHANAYAAGSITTAKYWHHVDETSVHLTVSESGWAKCAWGKMFGQLICGAEEFIYDMDRFHPDKMLTVLQDYNISSFCAPPTMYRFFIKEGLGNYDLSGIKYSCIAGEALNAEVFNRWKEYTGLELMEGFGQTESVVIVANFYGMKPKPGSMGKPSPLYDVDIIRKDGTSCDTGETGEIIIRAERGKHPALFKEYYGNKELTDNAWRGGIYHTGDTAYRDEDGYFWYVGRTDDLIKASGYRIGPFEIESILMEHPAVREVAVTAADDEIRGKVVKATIVLSNGYTGSPELVKELQTYVKKSTAPYKYPRIIEFVDDLPKTESGKIRRVEIRDNDHRKYEESHSSK</sequence>
<dbReference type="RefSeq" id="WP_013497966.1">
    <property type="nucleotide sequence ID" value="NC_014833.1"/>
</dbReference>
<keyword evidence="4" id="KW-0067">ATP-binding</keyword>
<dbReference type="InterPro" id="IPR042099">
    <property type="entry name" value="ANL_N_sf"/>
</dbReference>
<keyword evidence="2 7" id="KW-0436">Ligase</keyword>
<dbReference type="Pfam" id="PF00501">
    <property type="entry name" value="AMP-binding"/>
    <property type="match status" value="1"/>
</dbReference>
<accession>E6UEM7</accession>
<dbReference type="AlphaFoldDB" id="E6UEM7"/>
<dbReference type="GO" id="GO:0006633">
    <property type="term" value="P:fatty acid biosynthetic process"/>
    <property type="evidence" value="ECO:0007669"/>
    <property type="project" value="TreeGrafter"/>
</dbReference>
<dbReference type="InterPro" id="IPR051087">
    <property type="entry name" value="Mitochondrial_ACSM"/>
</dbReference>
<dbReference type="GO" id="GO:0005524">
    <property type="term" value="F:ATP binding"/>
    <property type="evidence" value="ECO:0007669"/>
    <property type="project" value="UniProtKB-KW"/>
</dbReference>
<comment type="similarity">
    <text evidence="1">Belongs to the ATP-dependent AMP-binding enzyme family.</text>
</comment>
<feature type="domain" description="AMP-binding enzyme C-terminal" evidence="6">
    <location>
        <begin position="461"/>
        <end position="539"/>
    </location>
</feature>
<dbReference type="Gene3D" id="3.40.50.12780">
    <property type="entry name" value="N-terminal domain of ligase-like"/>
    <property type="match status" value="1"/>
</dbReference>
<dbReference type="KEGG" id="ral:Rumal_1280"/>
<dbReference type="Gene3D" id="3.30.300.30">
    <property type="match status" value="1"/>
</dbReference>
<name>E6UEM7_RUMA7</name>
<dbReference type="PANTHER" id="PTHR43605:SF10">
    <property type="entry name" value="ACYL-COA SYNTHETASE MEDIUM CHAIN FAMILY MEMBER 3"/>
    <property type="match status" value="1"/>
</dbReference>
<dbReference type="GO" id="GO:0006637">
    <property type="term" value="P:acyl-CoA metabolic process"/>
    <property type="evidence" value="ECO:0007669"/>
    <property type="project" value="TreeGrafter"/>
</dbReference>
<dbReference type="InterPro" id="IPR025110">
    <property type="entry name" value="AMP-bd_C"/>
</dbReference>
<evidence type="ECO:0000256" key="2">
    <source>
        <dbReference type="ARBA" id="ARBA00022598"/>
    </source>
</evidence>
<dbReference type="Pfam" id="PF13193">
    <property type="entry name" value="AMP-binding_C"/>
    <property type="match status" value="1"/>
</dbReference>
<gene>
    <name evidence="7" type="ordered locus">Rumal_1280</name>
</gene>
<dbReference type="HOGENOM" id="CLU_000022_59_10_9"/>
<evidence type="ECO:0000256" key="4">
    <source>
        <dbReference type="ARBA" id="ARBA00022840"/>
    </source>
</evidence>
<keyword evidence="3" id="KW-0547">Nucleotide-binding</keyword>
<protein>
    <submittedName>
        <fullName evidence="7">AMP-dependent synthetase and ligase</fullName>
    </submittedName>
</protein>
<dbReference type="eggNOG" id="COG0365">
    <property type="taxonomic scope" value="Bacteria"/>
</dbReference>
<dbReference type="STRING" id="697329.Rumal_1280"/>
<dbReference type="GO" id="GO:0015645">
    <property type="term" value="F:fatty acid ligase activity"/>
    <property type="evidence" value="ECO:0007669"/>
    <property type="project" value="TreeGrafter"/>
</dbReference>
<dbReference type="InterPro" id="IPR000873">
    <property type="entry name" value="AMP-dep_synth/lig_dom"/>
</dbReference>
<dbReference type="FunFam" id="3.30.300.30:FF:000005">
    <property type="entry name" value="Acyl-coenzyme A synthetase ACSM5, mitochondrial"/>
    <property type="match status" value="1"/>
</dbReference>
<dbReference type="GO" id="GO:0016405">
    <property type="term" value="F:CoA-ligase activity"/>
    <property type="evidence" value="ECO:0007669"/>
    <property type="project" value="UniProtKB-ARBA"/>
</dbReference>
<organism evidence="7 8">
    <name type="scientific">Ruminococcus albus (strain ATCC 27210 / DSM 20455 / JCM 14654 / NCDO 2250 / 7)</name>
    <dbReference type="NCBI Taxonomy" id="697329"/>
    <lineage>
        <taxon>Bacteria</taxon>
        <taxon>Bacillati</taxon>
        <taxon>Bacillota</taxon>
        <taxon>Clostridia</taxon>
        <taxon>Eubacteriales</taxon>
        <taxon>Oscillospiraceae</taxon>
        <taxon>Ruminococcus</taxon>
    </lineage>
</organism>
<evidence type="ECO:0000313" key="7">
    <source>
        <dbReference type="EMBL" id="ADU21796.1"/>
    </source>
</evidence>
<evidence type="ECO:0000259" key="6">
    <source>
        <dbReference type="Pfam" id="PF13193"/>
    </source>
</evidence>
<evidence type="ECO:0000256" key="1">
    <source>
        <dbReference type="ARBA" id="ARBA00006432"/>
    </source>
</evidence>
<proteinExistence type="inferred from homology"/>
<evidence type="ECO:0000259" key="5">
    <source>
        <dbReference type="Pfam" id="PF00501"/>
    </source>
</evidence>